<dbReference type="EMBL" id="JAUJYO010000018">
    <property type="protein sequence ID" value="KAK1289261.1"/>
    <property type="molecule type" value="Genomic_DNA"/>
</dbReference>
<reference evidence="20" key="1">
    <citation type="journal article" date="2023" name="Nat. Commun.">
        <title>Diploid and tetraploid genomes of Acorus and the evolution of monocots.</title>
        <authorList>
            <person name="Ma L."/>
            <person name="Liu K.W."/>
            <person name="Li Z."/>
            <person name="Hsiao Y.Y."/>
            <person name="Qi Y."/>
            <person name="Fu T."/>
            <person name="Tang G.D."/>
            <person name="Zhang D."/>
            <person name="Sun W.H."/>
            <person name="Liu D.K."/>
            <person name="Li Y."/>
            <person name="Chen G.Z."/>
            <person name="Liu X.D."/>
            <person name="Liao X.Y."/>
            <person name="Jiang Y.T."/>
            <person name="Yu X."/>
            <person name="Hao Y."/>
            <person name="Huang J."/>
            <person name="Zhao X.W."/>
            <person name="Ke S."/>
            <person name="Chen Y.Y."/>
            <person name="Wu W.L."/>
            <person name="Hsu J.L."/>
            <person name="Lin Y.F."/>
            <person name="Huang M.D."/>
            <person name="Li C.Y."/>
            <person name="Huang L."/>
            <person name="Wang Z.W."/>
            <person name="Zhao X."/>
            <person name="Zhong W.Y."/>
            <person name="Peng D.H."/>
            <person name="Ahmad S."/>
            <person name="Lan S."/>
            <person name="Zhang J.S."/>
            <person name="Tsai W.C."/>
            <person name="Van de Peer Y."/>
            <person name="Liu Z.J."/>
        </authorList>
    </citation>
    <scope>NUCLEOTIDE SEQUENCE</scope>
    <source>
        <strain evidence="20">CP</strain>
    </source>
</reference>
<dbReference type="SUPFAM" id="SSF48113">
    <property type="entry name" value="Heme-dependent peroxidases"/>
    <property type="match status" value="1"/>
</dbReference>
<evidence type="ECO:0000259" key="19">
    <source>
        <dbReference type="PROSITE" id="PS50873"/>
    </source>
</evidence>
<dbReference type="InterPro" id="IPR010255">
    <property type="entry name" value="Haem_peroxidase_sf"/>
</dbReference>
<evidence type="ECO:0000256" key="6">
    <source>
        <dbReference type="ARBA" id="ARBA00022617"/>
    </source>
</evidence>
<evidence type="ECO:0000256" key="5">
    <source>
        <dbReference type="ARBA" id="ARBA00022559"/>
    </source>
</evidence>
<evidence type="ECO:0000256" key="8">
    <source>
        <dbReference type="ARBA" id="ARBA00022837"/>
    </source>
</evidence>
<sequence length="333" mass="36061">MTFPVSTMDYQTHHHSLTILFSSLLLLQASLSSSQLSFGFYANSCPNAEPLVKDAIRSATESQPALPGKILRLLFHDCLVEGCDGSVLIEGNGTERSDPANQSLGGFSLIDSAKQLVEIFCPGIVSCADVLALAARDAVELAGGPSVQIPTGRWDGRVSLASNVRPNILDTSFTIDEMLQIFSSKGLSTDDLITLSGAHTIGTAHCSAFSDRFQEDPEGKLTPIDNSMDGNYTAELIKQCPASASPSITVNNDPATANLFDNQYYQNLLANKGLFQSDSALVRDQRTRQRVETFATDQEEFFKSWAASFVKLTSIDVKTAQEGEIRMSCMNIN</sequence>
<dbReference type="PRINTS" id="PR00458">
    <property type="entry name" value="PEROXIDASE"/>
</dbReference>
<dbReference type="PANTHER" id="PTHR31517">
    <property type="match status" value="1"/>
</dbReference>
<dbReference type="Pfam" id="PF00141">
    <property type="entry name" value="peroxidase"/>
    <property type="match status" value="1"/>
</dbReference>
<evidence type="ECO:0000313" key="21">
    <source>
        <dbReference type="Proteomes" id="UP001180020"/>
    </source>
</evidence>
<evidence type="ECO:0000313" key="20">
    <source>
        <dbReference type="EMBL" id="KAK1289261.1"/>
    </source>
</evidence>
<keyword evidence="18" id="KW-0732">Signal</keyword>
<keyword evidence="9 18" id="KW-0560">Oxidoreductase</keyword>
<feature type="disulfide bond" evidence="17">
    <location>
        <begin position="45"/>
        <end position="121"/>
    </location>
</feature>
<keyword evidence="11 17" id="KW-1015">Disulfide bond</keyword>
<evidence type="ECO:0000256" key="4">
    <source>
        <dbReference type="ARBA" id="ARBA00012313"/>
    </source>
</evidence>
<feature type="signal peptide" evidence="18">
    <location>
        <begin position="1"/>
        <end position="32"/>
    </location>
</feature>
<evidence type="ECO:0000256" key="12">
    <source>
        <dbReference type="ARBA" id="ARBA00023283"/>
    </source>
</evidence>
<evidence type="ECO:0000256" key="13">
    <source>
        <dbReference type="ARBA" id="ARBA00023324"/>
    </source>
</evidence>
<dbReference type="GO" id="GO:0140825">
    <property type="term" value="F:lactoperoxidase activity"/>
    <property type="evidence" value="ECO:0007669"/>
    <property type="project" value="UniProtKB-EC"/>
</dbReference>
<evidence type="ECO:0000256" key="15">
    <source>
        <dbReference type="PIRSR" id="PIRSR600823-3"/>
    </source>
</evidence>
<evidence type="ECO:0000256" key="3">
    <source>
        <dbReference type="ARBA" id="ARBA00006873"/>
    </source>
</evidence>
<feature type="disulfide bond" evidence="17">
    <location>
        <begin position="127"/>
        <end position="329"/>
    </location>
</feature>
<dbReference type="EC" id="1.11.1.7" evidence="4 18"/>
<keyword evidence="13 18" id="KW-0376">Hydrogen peroxide</keyword>
<evidence type="ECO:0000256" key="17">
    <source>
        <dbReference type="PIRSR" id="PIRSR600823-5"/>
    </source>
</evidence>
<dbReference type="GO" id="GO:0020037">
    <property type="term" value="F:heme binding"/>
    <property type="evidence" value="ECO:0007669"/>
    <property type="project" value="UniProtKB-UniRule"/>
</dbReference>
<dbReference type="PANTHER" id="PTHR31517:SF17">
    <property type="entry name" value="PEROXIDASE 6"/>
    <property type="match status" value="1"/>
</dbReference>
<feature type="binding site" evidence="15">
    <location>
        <position position="253"/>
    </location>
    <ligand>
        <name>Ca(2+)</name>
        <dbReference type="ChEBI" id="CHEBI:29108"/>
        <label>2</label>
    </ligand>
</feature>
<evidence type="ECO:0000256" key="14">
    <source>
        <dbReference type="PIRSR" id="PIRSR600823-1"/>
    </source>
</evidence>
<comment type="catalytic activity">
    <reaction evidence="1 18">
        <text>2 a phenolic donor + H2O2 = 2 a phenolic radical donor + 2 H2O</text>
        <dbReference type="Rhea" id="RHEA:56136"/>
        <dbReference type="ChEBI" id="CHEBI:15377"/>
        <dbReference type="ChEBI" id="CHEBI:16240"/>
        <dbReference type="ChEBI" id="CHEBI:139520"/>
        <dbReference type="ChEBI" id="CHEBI:139521"/>
        <dbReference type="EC" id="1.11.1.7"/>
    </reaction>
</comment>
<feature type="disulfide bond" evidence="17">
    <location>
        <begin position="206"/>
        <end position="240"/>
    </location>
</feature>
<dbReference type="PROSITE" id="PS00435">
    <property type="entry name" value="PEROXIDASE_1"/>
    <property type="match status" value="1"/>
</dbReference>
<feature type="binding site" evidence="15">
    <location>
        <position position="95"/>
    </location>
    <ligand>
        <name>Ca(2+)</name>
        <dbReference type="ChEBI" id="CHEBI:29108"/>
        <label>1</label>
    </ligand>
</feature>
<feature type="binding site" evidence="15">
    <location>
        <position position="82"/>
    </location>
    <ligand>
        <name>Ca(2+)</name>
        <dbReference type="ChEBI" id="CHEBI:29108"/>
        <label>1</label>
    </ligand>
</feature>
<dbReference type="FunFam" id="1.10.420.10:FF:000001">
    <property type="entry name" value="Peroxidase"/>
    <property type="match status" value="1"/>
</dbReference>
<comment type="caution">
    <text evidence="20">The sequence shown here is derived from an EMBL/GenBank/DDBJ whole genome shotgun (WGS) entry which is preliminary data.</text>
</comment>
<dbReference type="InterPro" id="IPR000823">
    <property type="entry name" value="Peroxidase_pln"/>
</dbReference>
<dbReference type="Gene3D" id="1.10.420.10">
    <property type="entry name" value="Peroxidase, domain 2"/>
    <property type="match status" value="1"/>
</dbReference>
<keyword evidence="12" id="KW-0873">Pyrrolidone carboxylic acid</keyword>
<keyword evidence="5 18" id="KW-0575">Peroxidase</keyword>
<dbReference type="GO" id="GO:0042744">
    <property type="term" value="P:hydrogen peroxide catabolic process"/>
    <property type="evidence" value="ECO:0007669"/>
    <property type="project" value="UniProtKB-KW"/>
</dbReference>
<feature type="binding site" evidence="15">
    <location>
        <position position="200"/>
    </location>
    <ligand>
        <name>Ca(2+)</name>
        <dbReference type="ChEBI" id="CHEBI:29108"/>
        <label>2</label>
    </ligand>
</feature>
<keyword evidence="8 15" id="KW-0106">Calcium</keyword>
<proteinExistence type="inferred from homology"/>
<dbReference type="InterPro" id="IPR002016">
    <property type="entry name" value="Haem_peroxidase"/>
</dbReference>
<keyword evidence="10 15" id="KW-0408">Iron</keyword>
<evidence type="ECO:0000256" key="10">
    <source>
        <dbReference type="ARBA" id="ARBA00023004"/>
    </source>
</evidence>
<keyword evidence="6 18" id="KW-0349">Heme</keyword>
<feature type="chain" id="PRO_5043092877" description="Peroxidase" evidence="18">
    <location>
        <begin position="33"/>
        <end position="333"/>
    </location>
</feature>
<dbReference type="Proteomes" id="UP001180020">
    <property type="component" value="Unassembled WGS sequence"/>
</dbReference>
<feature type="site" description="Transition state stabilizer" evidence="16">
    <location>
        <position position="72"/>
    </location>
</feature>
<comment type="subcellular location">
    <subcellularLocation>
        <location evidence="18">Secreted</location>
    </subcellularLocation>
</comment>
<evidence type="ECO:0000256" key="16">
    <source>
        <dbReference type="PIRSR" id="PIRSR600823-4"/>
    </source>
</evidence>
<feature type="binding site" evidence="15">
    <location>
        <position position="256"/>
    </location>
    <ligand>
        <name>Ca(2+)</name>
        <dbReference type="ChEBI" id="CHEBI:29108"/>
        <label>2</label>
    </ligand>
</feature>
<dbReference type="InterPro" id="IPR019793">
    <property type="entry name" value="Peroxidases_heam-ligand_BS"/>
</dbReference>
<evidence type="ECO:0000256" key="2">
    <source>
        <dbReference type="ARBA" id="ARBA00002322"/>
    </source>
</evidence>
<dbReference type="FunFam" id="1.10.520.10:FF:000008">
    <property type="entry name" value="Peroxidase"/>
    <property type="match status" value="1"/>
</dbReference>
<comment type="function">
    <text evidence="2">Removal of H(2)O(2), oxidation of toxic reductants, biosynthesis and degradation of lignin, suberization, auxin catabolism, response to environmental stresses such as wounding, pathogen attack and oxidative stress. These functions might be dependent on each isozyme/isoform in each plant tissue.</text>
</comment>
<keyword evidence="21" id="KW-1185">Reference proteome</keyword>
<evidence type="ECO:0000256" key="18">
    <source>
        <dbReference type="RuleBase" id="RU362060"/>
    </source>
</evidence>
<evidence type="ECO:0000256" key="9">
    <source>
        <dbReference type="ARBA" id="ARBA00023002"/>
    </source>
</evidence>
<reference evidence="20" key="2">
    <citation type="submission" date="2023-06" db="EMBL/GenBank/DDBJ databases">
        <authorList>
            <person name="Ma L."/>
            <person name="Liu K.-W."/>
            <person name="Li Z."/>
            <person name="Hsiao Y.-Y."/>
            <person name="Qi Y."/>
            <person name="Fu T."/>
            <person name="Tang G."/>
            <person name="Zhang D."/>
            <person name="Sun W.-H."/>
            <person name="Liu D.-K."/>
            <person name="Li Y."/>
            <person name="Chen G.-Z."/>
            <person name="Liu X.-D."/>
            <person name="Liao X.-Y."/>
            <person name="Jiang Y.-T."/>
            <person name="Yu X."/>
            <person name="Hao Y."/>
            <person name="Huang J."/>
            <person name="Zhao X.-W."/>
            <person name="Ke S."/>
            <person name="Chen Y.-Y."/>
            <person name="Wu W.-L."/>
            <person name="Hsu J.-L."/>
            <person name="Lin Y.-F."/>
            <person name="Huang M.-D."/>
            <person name="Li C.-Y."/>
            <person name="Huang L."/>
            <person name="Wang Z.-W."/>
            <person name="Zhao X."/>
            <person name="Zhong W.-Y."/>
            <person name="Peng D.-H."/>
            <person name="Ahmad S."/>
            <person name="Lan S."/>
            <person name="Zhang J.-S."/>
            <person name="Tsai W.-C."/>
            <person name="Van De Peer Y."/>
            <person name="Liu Z.-J."/>
        </authorList>
    </citation>
    <scope>NUCLEOTIDE SEQUENCE</scope>
    <source>
        <strain evidence="20">CP</strain>
        <tissue evidence="20">Leaves</tissue>
    </source>
</reference>
<feature type="binding site" evidence="15">
    <location>
        <position position="80"/>
    </location>
    <ligand>
        <name>Ca(2+)</name>
        <dbReference type="ChEBI" id="CHEBI:29108"/>
        <label>1</label>
    </ligand>
</feature>
<feature type="disulfide bond" evidence="17">
    <location>
        <begin position="78"/>
        <end position="83"/>
    </location>
</feature>
<feature type="binding site" evidence="15">
    <location>
        <position position="86"/>
    </location>
    <ligand>
        <name>Ca(2+)</name>
        <dbReference type="ChEBI" id="CHEBI:29108"/>
        <label>1</label>
    </ligand>
</feature>
<evidence type="ECO:0000256" key="1">
    <source>
        <dbReference type="ARBA" id="ARBA00000189"/>
    </source>
</evidence>
<protein>
    <recommendedName>
        <fullName evidence="4 18">Peroxidase</fullName>
        <ecNumber evidence="4 18">1.11.1.7</ecNumber>
    </recommendedName>
</protein>
<comment type="cofactor">
    <cofactor evidence="15 18">
        <name>heme b</name>
        <dbReference type="ChEBI" id="CHEBI:60344"/>
    </cofactor>
    <text evidence="15 18">Binds 1 heme b (iron(II)-protoporphyrin IX) group per subunit.</text>
</comment>
<gene>
    <name evidence="20" type="primary">PER18</name>
    <name evidence="20" type="ORF">QJS10_CPB18g00310</name>
</gene>
<evidence type="ECO:0000256" key="7">
    <source>
        <dbReference type="ARBA" id="ARBA00022723"/>
    </source>
</evidence>
<accession>A0AAV9CLC1</accession>
<evidence type="ECO:0000256" key="11">
    <source>
        <dbReference type="ARBA" id="ARBA00023157"/>
    </source>
</evidence>
<dbReference type="AlphaFoldDB" id="A0AAV9CLC1"/>
<feature type="binding site" description="axial binding residue" evidence="15">
    <location>
        <position position="199"/>
    </location>
    <ligand>
        <name>heme b</name>
        <dbReference type="ChEBI" id="CHEBI:60344"/>
    </ligand>
    <ligandPart>
        <name>Fe</name>
        <dbReference type="ChEBI" id="CHEBI:18248"/>
    </ligandPart>
</feature>
<comment type="similarity">
    <text evidence="18">Belongs to the peroxidase family. Classical plant (class III) peroxidase subfamily.</text>
</comment>
<dbReference type="GO" id="GO:0006979">
    <property type="term" value="P:response to oxidative stress"/>
    <property type="evidence" value="ECO:0007669"/>
    <property type="project" value="UniProtKB-UniRule"/>
</dbReference>
<dbReference type="GO" id="GO:0046872">
    <property type="term" value="F:metal ion binding"/>
    <property type="evidence" value="ECO:0007669"/>
    <property type="project" value="UniProtKB-UniRule"/>
</dbReference>
<feature type="binding site" evidence="15">
    <location>
        <position position="77"/>
    </location>
    <ligand>
        <name>Ca(2+)</name>
        <dbReference type="ChEBI" id="CHEBI:29108"/>
        <label>1</label>
    </ligand>
</feature>
<keyword evidence="18" id="KW-0964">Secreted</keyword>
<feature type="binding site" evidence="15">
    <location>
        <position position="261"/>
    </location>
    <ligand>
        <name>Ca(2+)</name>
        <dbReference type="ChEBI" id="CHEBI:29108"/>
        <label>2</label>
    </ligand>
</feature>
<dbReference type="InterPro" id="IPR033905">
    <property type="entry name" value="Secretory_peroxidase"/>
</dbReference>
<feature type="active site" description="Proton acceptor" evidence="14">
    <location>
        <position position="76"/>
    </location>
</feature>
<keyword evidence="7 15" id="KW-0479">Metal-binding</keyword>
<organism evidence="20 21">
    <name type="scientific">Acorus calamus</name>
    <name type="common">Sweet flag</name>
    <dbReference type="NCBI Taxonomy" id="4465"/>
    <lineage>
        <taxon>Eukaryota</taxon>
        <taxon>Viridiplantae</taxon>
        <taxon>Streptophyta</taxon>
        <taxon>Embryophyta</taxon>
        <taxon>Tracheophyta</taxon>
        <taxon>Spermatophyta</taxon>
        <taxon>Magnoliopsida</taxon>
        <taxon>Liliopsida</taxon>
        <taxon>Acoraceae</taxon>
        <taxon>Acorus</taxon>
    </lineage>
</organism>
<name>A0AAV9CLC1_ACOCL</name>
<dbReference type="GO" id="GO:0005576">
    <property type="term" value="C:extracellular region"/>
    <property type="evidence" value="ECO:0007669"/>
    <property type="project" value="UniProtKB-SubCell"/>
</dbReference>
<feature type="binding site" evidence="15">
    <location>
        <position position="84"/>
    </location>
    <ligand>
        <name>Ca(2+)</name>
        <dbReference type="ChEBI" id="CHEBI:29108"/>
        <label>1</label>
    </ligand>
</feature>
<dbReference type="Gene3D" id="1.10.520.10">
    <property type="match status" value="1"/>
</dbReference>
<feature type="domain" description="Plant heme peroxidase family profile" evidence="19">
    <location>
        <begin position="35"/>
        <end position="333"/>
    </location>
</feature>
<comment type="similarity">
    <text evidence="3">Belongs to the peroxidase family. Ascorbate peroxidase subfamily.</text>
</comment>
<dbReference type="CDD" id="cd00693">
    <property type="entry name" value="secretory_peroxidase"/>
    <property type="match status" value="1"/>
</dbReference>
<dbReference type="PRINTS" id="PR00461">
    <property type="entry name" value="PLPEROXIDASE"/>
</dbReference>
<comment type="cofactor">
    <cofactor evidence="15 18">
        <name>Ca(2+)</name>
        <dbReference type="ChEBI" id="CHEBI:29108"/>
    </cofactor>
    <text evidence="15 18">Binds 2 calcium ions per subunit.</text>
</comment>
<dbReference type="PROSITE" id="PS50873">
    <property type="entry name" value="PEROXIDASE_4"/>
    <property type="match status" value="1"/>
</dbReference>